<organism evidence="1 2">
    <name type="scientific">Hypsibius exemplaris</name>
    <name type="common">Freshwater tardigrade</name>
    <dbReference type="NCBI Taxonomy" id="2072580"/>
    <lineage>
        <taxon>Eukaryota</taxon>
        <taxon>Metazoa</taxon>
        <taxon>Ecdysozoa</taxon>
        <taxon>Tardigrada</taxon>
        <taxon>Eutardigrada</taxon>
        <taxon>Parachela</taxon>
        <taxon>Hypsibioidea</taxon>
        <taxon>Hypsibiidae</taxon>
        <taxon>Hypsibius</taxon>
    </lineage>
</organism>
<evidence type="ECO:0000313" key="2">
    <source>
        <dbReference type="Proteomes" id="UP000192578"/>
    </source>
</evidence>
<dbReference type="AlphaFoldDB" id="A0A9X6RMS9"/>
<name>A0A9X6RMS9_HYPEX</name>
<dbReference type="EMBL" id="MTYJ01000339">
    <property type="protein sequence ID" value="OWA53689.1"/>
    <property type="molecule type" value="Genomic_DNA"/>
</dbReference>
<gene>
    <name evidence="1" type="ORF">BV898_18111</name>
</gene>
<dbReference type="OrthoDB" id="10520440at2759"/>
<reference evidence="2" key="1">
    <citation type="submission" date="2017-01" db="EMBL/GenBank/DDBJ databases">
        <title>Comparative genomics of anhydrobiosis in the tardigrade Hypsibius dujardini.</title>
        <authorList>
            <person name="Yoshida Y."/>
            <person name="Koutsovoulos G."/>
            <person name="Laetsch D."/>
            <person name="Stevens L."/>
            <person name="Kumar S."/>
            <person name="Horikawa D."/>
            <person name="Ishino K."/>
            <person name="Komine S."/>
            <person name="Tomita M."/>
            <person name="Blaxter M."/>
            <person name="Arakawa K."/>
        </authorList>
    </citation>
    <scope>NUCLEOTIDE SEQUENCE [LARGE SCALE GENOMIC DNA]</scope>
    <source>
        <strain evidence="2">Z151</strain>
    </source>
</reference>
<sequence>MLFLIRKTTWAFTDLIILVVCFAHLIPSTLAAAVPAVPVVTRYAGASAAAAIAMEYGYDQMDQRIYPTIYGPIVAYRRRYGYRHGPFYGYGVYLDVPPFFGYGDVRNGLGIDPQADYMAATALTQGRIISSEVIPRIGQSGLL</sequence>
<proteinExistence type="predicted"/>
<evidence type="ECO:0000313" key="1">
    <source>
        <dbReference type="EMBL" id="OWA53689.1"/>
    </source>
</evidence>
<dbReference type="Proteomes" id="UP000192578">
    <property type="component" value="Unassembled WGS sequence"/>
</dbReference>
<protein>
    <submittedName>
        <fullName evidence="1">Uncharacterized protein</fullName>
    </submittedName>
</protein>
<keyword evidence="2" id="KW-1185">Reference proteome</keyword>
<comment type="caution">
    <text evidence="1">The sequence shown here is derived from an EMBL/GenBank/DDBJ whole genome shotgun (WGS) entry which is preliminary data.</text>
</comment>
<accession>A0A9X6RMS9</accession>